<feature type="region of interest" description="Disordered" evidence="1">
    <location>
        <begin position="436"/>
        <end position="476"/>
    </location>
</feature>
<feature type="compositionally biased region" description="Basic and acidic residues" evidence="1">
    <location>
        <begin position="621"/>
        <end position="631"/>
    </location>
</feature>
<sequence length="2240" mass="251437">MPSSISEPSPSTSPSPMLLESSPLPPFRCLLEPNEGVVDLFDMNELPSPAKKRRYVFTQDGFYVKNVSNLPGLISTLSEYDWELIDFRLINFEQDWELIDFRLINFEQDLLAVISELQVEYNQNLDDWAHAHCSHFTSERVFVNLQEKENYFSRFMKIIPNFCCIQLEENCYTEEPCRVCGEFFCFCGVELKVNDLIETVDLTGPELKVNDLIETIDLTATQPPELPPLQLLTQPQLPPAETVDLTGPELKVNDLIETIDLTATQPPELPPLQLLTQPQLPPAETVDLTGPELKVNDLIETIDLTATQPPELPPLQLLTQSQLPPAETVDLTGPELKVNDLIETIDLTATQPPELPPLQLLTQPQLPPAETVDLTGPELKVNDLIETIDLTATQPPELPPLQLLTQPQLPPAWVIQNYPPPSQLQELRTLISATGSSPTTTIDPPGAIPNKGNNQQWKGRGVPTTKTPKTINKSPKTLKVSDNKTVQDNSTDLVTVNKTPPSVNKENINPNLLVNCKYNFNPSYEPSPNNSDESFHEVGSFNVSPSTSEILAEINKDINQALKSSSNKEDCFNFSVRRDNEDHGTEQATNYVNIKQNITSKNKTKNTENNKKKTSVKTKRHPSEKSKTILEKKKKTNQIHIIDDIKILSETSIIQPTKDQTNMSAPQQPPLNPPPAPDTSDNMDLENSQAASQFKEETMKKINNLFPKQPENHPITVEVLVHNNPDNTNNQPSQQPITIPKNTLPIQQTNTTDENLFIKPKKTLPINKIKKIIQNPVRTQNKFQDLDKIDVMETDDTQQEPTATNTSAEATRQPPTKQPTPVVRVFTRLFPSITKAITTTNDQQKNHPLLPIVSTLNNKTSNAPGSPSERNGQLCRQQIEGWHVTMQGHNICQGFQRRRDYHRESGPPLYLVKNTPPDKGFHTRVRKDCETPKETQNPQMNPPGDDKKQSVTPGKSSEPGKPEASSPKPLETERHSAAPSARREINFEQYDVETAIYNLVNKIIPDTESTSVGGANVHSTAGSTEFIKPQGSPLRPARFNPSKTDAPSKQKSEQSAAESIEEIHSTPKKKKKLKKSKKHNTNKDKNGSDSNSSQPRKRKEPKNTSKQDQEAEINIKEILEKIKENKTTDSDITMRSTDNQSPTDYSLNEDDLSTHDKEFTPVSPKKYIPITTINKNKNKKTANKEIPLKNKFGPLSEGNDETGQKNIDPIHGTSQTTTTSACNILPPDTSQTATGDKQTTSIQPNNSAQNIKKPPPIKSPTPEDDTNSVECADRNRSRSESPRTKSTPTSPGEDSEDQQRRSESPETRRHPTTTQLTTSDSQKVVPGGPFKSDIDGNYNQPYARVGCLGRGRGIKIKPKCSDENQKLTSESQNIPKTSFKNTKTHSEDPAKSSAPSTSECPKTVEIRDGHYDSPKIVTLRKPKINILSEIRLDQSRNKQCPLNSSESGVNKFYDTKTNKQIKRKTPPNNEKENRPPKKVDICKPEPAPIEEGNYNPDIQIEALSTDRCNTASKAQGDKEDRCSLENRCDEEDRRFSINRNPTGTYKTKIPGIVVKTHKRRHLSEVGKIPKKKKKKTKPKMQDPNNTKITENQPQTVADDHVPPPDHPPASTQVNPQQIASQLNENTLKLVGNLFGGEPVAEAGTKTFTANTFCAPGSSNADNLGNNGPNDFVHPRRTIPFKKISMIRAVKELNNRMKNVTNETDRGEKGGIFPERLTRAIQWLRVRLLTFVEKSGFRAVTVATRGTGQLSSDLESIAEESPNFETFEQSAFRLIYRRLGYVPRYLRGLVRRLWSKTHRMDDYWSHLVDVLKGEPVLKAWVDTDGERKALVKYETEILAQWALVLEYEGFNVIHLLKLLRQQFLNYVADDKAFSVEYQAAGVKKTFSYTNKEKMSTDIKMIIMLFCQRGNDVAKVSGKSKEGIKGLLDMLVTKYNIDSVKHAAGTTLPPDVITIPRIVACFPPFSCELFHHGQARRMFELSDLNITTEGASAALLCPTMGCLYPSKFITLGTTNILHVAFLVAVKVDQIIYSKKHDLTRLDELARYFAAEYRTTITPAQTREKFFKNVDPSTNANIMGQPAVGEYVTIAQENGHYLAVRIMDISENLDYLSSKIDGYRIIPDSFLFNEDFTPTGSFSSVKEQSAKKRLFFECDVCSKNEAECKKPKLDTDSLSSSVKDYVNLKNIFDKLMNKFKDIQKETSSFENALIKIWEKLEMFHQKSSEDMDELPPRMKMKSRLTID</sequence>
<feature type="compositionally biased region" description="Polar residues" evidence="1">
    <location>
        <begin position="679"/>
        <end position="689"/>
    </location>
</feature>
<feature type="compositionally biased region" description="Basic and acidic residues" evidence="1">
    <location>
        <begin position="1402"/>
        <end position="1413"/>
    </location>
</feature>
<dbReference type="Proteomes" id="UP001154078">
    <property type="component" value="Chromosome 8"/>
</dbReference>
<dbReference type="OrthoDB" id="6777148at2759"/>
<dbReference type="GO" id="GO:0003723">
    <property type="term" value="F:RNA binding"/>
    <property type="evidence" value="ECO:0007669"/>
    <property type="project" value="InterPro"/>
</dbReference>
<evidence type="ECO:0000313" key="3">
    <source>
        <dbReference type="Proteomes" id="UP001154078"/>
    </source>
</evidence>
<dbReference type="Pfam" id="PF05733">
    <property type="entry name" value="Tenui_N"/>
    <property type="match status" value="1"/>
</dbReference>
<feature type="region of interest" description="Disordered" evidence="1">
    <location>
        <begin position="793"/>
        <end position="819"/>
    </location>
</feature>
<feature type="compositionally biased region" description="Basic and acidic residues" evidence="1">
    <location>
        <begin position="1271"/>
        <end position="1283"/>
    </location>
</feature>
<feature type="region of interest" description="Disordered" evidence="1">
    <location>
        <begin position="580"/>
        <end position="632"/>
    </location>
</feature>
<feature type="region of interest" description="Disordered" evidence="1">
    <location>
        <begin position="905"/>
        <end position="924"/>
    </location>
</feature>
<accession>A0A9P0BGB7</accession>
<feature type="compositionally biased region" description="Basic residues" evidence="1">
    <location>
        <begin position="1066"/>
        <end position="1080"/>
    </location>
</feature>
<feature type="compositionally biased region" description="Polar residues" evidence="1">
    <location>
        <begin position="464"/>
        <end position="475"/>
    </location>
</feature>
<proteinExistence type="predicted"/>
<feature type="region of interest" description="Disordered" evidence="1">
    <location>
        <begin position="1007"/>
        <end position="1163"/>
    </location>
</feature>
<feature type="compositionally biased region" description="Polar residues" evidence="1">
    <location>
        <begin position="799"/>
        <end position="815"/>
    </location>
</feature>
<feature type="region of interest" description="Disordered" evidence="1">
    <location>
        <begin position="658"/>
        <end position="689"/>
    </location>
</feature>
<feature type="compositionally biased region" description="Basic and acidic residues" evidence="1">
    <location>
        <begin position="970"/>
        <end position="985"/>
    </location>
</feature>
<evidence type="ECO:0000256" key="1">
    <source>
        <dbReference type="SAM" id="MobiDB-lite"/>
    </source>
</evidence>
<reference evidence="2" key="1">
    <citation type="submission" date="2021-12" db="EMBL/GenBank/DDBJ databases">
        <authorList>
            <person name="King R."/>
        </authorList>
    </citation>
    <scope>NUCLEOTIDE SEQUENCE</scope>
</reference>
<feature type="compositionally biased region" description="Pro residues" evidence="1">
    <location>
        <begin position="667"/>
        <end position="677"/>
    </location>
</feature>
<feature type="compositionally biased region" description="Basic and acidic residues" evidence="1">
    <location>
        <begin position="1297"/>
        <end position="1309"/>
    </location>
</feature>
<keyword evidence="3" id="KW-1185">Reference proteome</keyword>
<protein>
    <submittedName>
        <fullName evidence="2">Uncharacterized protein</fullName>
    </submittedName>
</protein>
<dbReference type="EMBL" id="OV121139">
    <property type="protein sequence ID" value="CAH0562804.1"/>
    <property type="molecule type" value="Genomic_DNA"/>
</dbReference>
<gene>
    <name evidence="2" type="ORF">MELIAE_LOCUS11824</name>
</gene>
<name>A0A9P0BGB7_BRAAE</name>
<organism evidence="2 3">
    <name type="scientific">Brassicogethes aeneus</name>
    <name type="common">Rape pollen beetle</name>
    <name type="synonym">Meligethes aeneus</name>
    <dbReference type="NCBI Taxonomy" id="1431903"/>
    <lineage>
        <taxon>Eukaryota</taxon>
        <taxon>Metazoa</taxon>
        <taxon>Ecdysozoa</taxon>
        <taxon>Arthropoda</taxon>
        <taxon>Hexapoda</taxon>
        <taxon>Insecta</taxon>
        <taxon>Pterygota</taxon>
        <taxon>Neoptera</taxon>
        <taxon>Endopterygota</taxon>
        <taxon>Coleoptera</taxon>
        <taxon>Polyphaga</taxon>
        <taxon>Cucujiformia</taxon>
        <taxon>Nitidulidae</taxon>
        <taxon>Meligethinae</taxon>
        <taxon>Brassicogethes</taxon>
    </lineage>
</organism>
<feature type="compositionally biased region" description="Polar residues" evidence="1">
    <location>
        <begin position="1582"/>
        <end position="1595"/>
    </location>
</feature>
<feature type="compositionally biased region" description="Polar residues" evidence="1">
    <location>
        <begin position="1212"/>
        <end position="1250"/>
    </location>
</feature>
<feature type="region of interest" description="Disordered" evidence="1">
    <location>
        <begin position="929"/>
        <end position="985"/>
    </location>
</feature>
<feature type="region of interest" description="Disordered" evidence="1">
    <location>
        <begin position="1461"/>
        <end position="1493"/>
    </location>
</feature>
<dbReference type="InterPro" id="IPR009522">
    <property type="entry name" value="Capsid_Phlebovir/Tenuivir"/>
</dbReference>
<feature type="compositionally biased region" description="Basic and acidic residues" evidence="1">
    <location>
        <begin position="1101"/>
        <end position="1129"/>
    </location>
</feature>
<feature type="compositionally biased region" description="Polar residues" evidence="1">
    <location>
        <begin position="1130"/>
        <end position="1146"/>
    </location>
</feature>
<feature type="compositionally biased region" description="Polar residues" evidence="1">
    <location>
        <begin position="1366"/>
        <end position="1381"/>
    </location>
</feature>
<evidence type="ECO:0000313" key="2">
    <source>
        <dbReference type="EMBL" id="CAH0562804.1"/>
    </source>
</evidence>
<feature type="region of interest" description="Disordered" evidence="1">
    <location>
        <begin position="1558"/>
        <end position="1613"/>
    </location>
</feature>
<feature type="region of interest" description="Disordered" evidence="1">
    <location>
        <begin position="1176"/>
        <end position="1414"/>
    </location>
</feature>
<feature type="compositionally biased region" description="Basic and acidic residues" evidence="1">
    <location>
        <begin position="1469"/>
        <end position="1483"/>
    </location>
</feature>
<feature type="compositionally biased region" description="Polar residues" evidence="1">
    <location>
        <begin position="1007"/>
        <end position="1023"/>
    </location>
</feature>
<feature type="compositionally biased region" description="Basic residues" evidence="1">
    <location>
        <begin position="1568"/>
        <end position="1578"/>
    </location>
</feature>